<dbReference type="Proteomes" id="UP001302602">
    <property type="component" value="Unassembled WGS sequence"/>
</dbReference>
<reference evidence="2" key="1">
    <citation type="journal article" date="2023" name="Mol. Phylogenet. Evol.">
        <title>Genome-scale phylogeny and comparative genomics of the fungal order Sordariales.</title>
        <authorList>
            <person name="Hensen N."/>
            <person name="Bonometti L."/>
            <person name="Westerberg I."/>
            <person name="Brannstrom I.O."/>
            <person name="Guillou S."/>
            <person name="Cros-Aarteil S."/>
            <person name="Calhoun S."/>
            <person name="Haridas S."/>
            <person name="Kuo A."/>
            <person name="Mondo S."/>
            <person name="Pangilinan J."/>
            <person name="Riley R."/>
            <person name="LaButti K."/>
            <person name="Andreopoulos B."/>
            <person name="Lipzen A."/>
            <person name="Chen C."/>
            <person name="Yan M."/>
            <person name="Daum C."/>
            <person name="Ng V."/>
            <person name="Clum A."/>
            <person name="Steindorff A."/>
            <person name="Ohm R.A."/>
            <person name="Martin F."/>
            <person name="Silar P."/>
            <person name="Natvig D.O."/>
            <person name="Lalanne C."/>
            <person name="Gautier V."/>
            <person name="Ament-Velasquez S.L."/>
            <person name="Kruys A."/>
            <person name="Hutchinson M.I."/>
            <person name="Powell A.J."/>
            <person name="Barry K."/>
            <person name="Miller A.N."/>
            <person name="Grigoriev I.V."/>
            <person name="Debuchy R."/>
            <person name="Gladieux P."/>
            <person name="Hiltunen Thoren M."/>
            <person name="Johannesson H."/>
        </authorList>
    </citation>
    <scope>NUCLEOTIDE SEQUENCE</scope>
    <source>
        <strain evidence="2">CBS 731.68</strain>
    </source>
</reference>
<feature type="compositionally biased region" description="Basic residues" evidence="1">
    <location>
        <begin position="15"/>
        <end position="25"/>
    </location>
</feature>
<evidence type="ECO:0000313" key="3">
    <source>
        <dbReference type="Proteomes" id="UP001302602"/>
    </source>
</evidence>
<name>A0AAN6Z342_9PEZI</name>
<sequence length="211" mass="22593">MTSILTSGSDLSKRPPFRTSHRHPSHLPPAFFTSEHHAGYPSDPTFPLNKNTITHIFAATFTMPHSTDWSPPAPDTDSPTLAREGQHSAAANAITTTTPAAIPTFVPLARPILAVAPTPEDAPVFAHTFPAAHVPAIAAAAAPTRTTRTTMTVSPLPPSPPPTMTFSRRPVPVIGRSPGPGKSIISELLREQRQREQPRSPDSPQHPEQST</sequence>
<accession>A0AAN6Z342</accession>
<protein>
    <submittedName>
        <fullName evidence="2">Uncharacterized protein</fullName>
    </submittedName>
</protein>
<evidence type="ECO:0000256" key="1">
    <source>
        <dbReference type="SAM" id="MobiDB-lite"/>
    </source>
</evidence>
<feature type="region of interest" description="Disordered" evidence="1">
    <location>
        <begin position="1"/>
        <end position="38"/>
    </location>
</feature>
<dbReference type="AlphaFoldDB" id="A0AAN6Z342"/>
<dbReference type="GeneID" id="87829643"/>
<feature type="compositionally biased region" description="Polar residues" evidence="1">
    <location>
        <begin position="1"/>
        <end position="10"/>
    </location>
</feature>
<feature type="compositionally biased region" description="Low complexity" evidence="1">
    <location>
        <begin position="145"/>
        <end position="154"/>
    </location>
</feature>
<feature type="region of interest" description="Disordered" evidence="1">
    <location>
        <begin position="65"/>
        <end position="88"/>
    </location>
</feature>
<keyword evidence="3" id="KW-1185">Reference proteome</keyword>
<feature type="compositionally biased region" description="Basic and acidic residues" evidence="1">
    <location>
        <begin position="188"/>
        <end position="199"/>
    </location>
</feature>
<reference evidence="2" key="2">
    <citation type="submission" date="2023-05" db="EMBL/GenBank/DDBJ databases">
        <authorList>
            <consortium name="Lawrence Berkeley National Laboratory"/>
            <person name="Steindorff A."/>
            <person name="Hensen N."/>
            <person name="Bonometti L."/>
            <person name="Westerberg I."/>
            <person name="Brannstrom I.O."/>
            <person name="Guillou S."/>
            <person name="Cros-Aarteil S."/>
            <person name="Calhoun S."/>
            <person name="Haridas S."/>
            <person name="Kuo A."/>
            <person name="Mondo S."/>
            <person name="Pangilinan J."/>
            <person name="Riley R."/>
            <person name="Labutti K."/>
            <person name="Andreopoulos B."/>
            <person name="Lipzen A."/>
            <person name="Chen C."/>
            <person name="Yanf M."/>
            <person name="Daum C."/>
            <person name="Ng V."/>
            <person name="Clum A."/>
            <person name="Ohm R."/>
            <person name="Martin F."/>
            <person name="Silar P."/>
            <person name="Natvig D."/>
            <person name="Lalanne C."/>
            <person name="Gautier V."/>
            <person name="Ament-Velasquez S.L."/>
            <person name="Kruys A."/>
            <person name="Hutchinson M.I."/>
            <person name="Powell A.J."/>
            <person name="Barry K."/>
            <person name="Miller A.N."/>
            <person name="Grigoriev I.V."/>
            <person name="Debuchy R."/>
            <person name="Gladieux P."/>
            <person name="Thoren M.H."/>
            <person name="Johannesson H."/>
        </authorList>
    </citation>
    <scope>NUCLEOTIDE SEQUENCE</scope>
    <source>
        <strain evidence="2">CBS 731.68</strain>
    </source>
</reference>
<gene>
    <name evidence="2" type="ORF">N657DRAFT_645074</name>
</gene>
<evidence type="ECO:0000313" key="2">
    <source>
        <dbReference type="EMBL" id="KAK4123516.1"/>
    </source>
</evidence>
<feature type="region of interest" description="Disordered" evidence="1">
    <location>
        <begin position="145"/>
        <end position="211"/>
    </location>
</feature>
<dbReference type="RefSeq" id="XP_062647287.1">
    <property type="nucleotide sequence ID" value="XM_062792874.1"/>
</dbReference>
<organism evidence="2 3">
    <name type="scientific">Parathielavia appendiculata</name>
    <dbReference type="NCBI Taxonomy" id="2587402"/>
    <lineage>
        <taxon>Eukaryota</taxon>
        <taxon>Fungi</taxon>
        <taxon>Dikarya</taxon>
        <taxon>Ascomycota</taxon>
        <taxon>Pezizomycotina</taxon>
        <taxon>Sordariomycetes</taxon>
        <taxon>Sordariomycetidae</taxon>
        <taxon>Sordariales</taxon>
        <taxon>Chaetomiaceae</taxon>
        <taxon>Parathielavia</taxon>
    </lineage>
</organism>
<comment type="caution">
    <text evidence="2">The sequence shown here is derived from an EMBL/GenBank/DDBJ whole genome shotgun (WGS) entry which is preliminary data.</text>
</comment>
<proteinExistence type="predicted"/>
<dbReference type="EMBL" id="MU853228">
    <property type="protein sequence ID" value="KAK4123516.1"/>
    <property type="molecule type" value="Genomic_DNA"/>
</dbReference>